<dbReference type="Proteomes" id="UP000182444">
    <property type="component" value="Chromosome 1F"/>
</dbReference>
<proteinExistence type="predicted"/>
<dbReference type="RefSeq" id="XP_068139366.1">
    <property type="nucleotide sequence ID" value="XM_068283265.1"/>
</dbReference>
<dbReference type="EMBL" id="CP017558">
    <property type="protein sequence ID" value="AOW06671.1"/>
    <property type="molecule type" value="Genomic_DNA"/>
</dbReference>
<evidence type="ECO:0000313" key="1">
    <source>
        <dbReference type="EMBL" id="AOW06671.1"/>
    </source>
</evidence>
<accession>A0A1D8NM06</accession>
<evidence type="ECO:0000313" key="2">
    <source>
        <dbReference type="Proteomes" id="UP000182444"/>
    </source>
</evidence>
<organism evidence="1 2">
    <name type="scientific">Yarrowia lipolytica</name>
    <name type="common">Candida lipolytica</name>
    <dbReference type="NCBI Taxonomy" id="4952"/>
    <lineage>
        <taxon>Eukaryota</taxon>
        <taxon>Fungi</taxon>
        <taxon>Dikarya</taxon>
        <taxon>Ascomycota</taxon>
        <taxon>Saccharomycotina</taxon>
        <taxon>Dipodascomycetes</taxon>
        <taxon>Dipodascales</taxon>
        <taxon>Dipodascales incertae sedis</taxon>
        <taxon>Yarrowia</taxon>
    </lineage>
</organism>
<reference evidence="1 2" key="1">
    <citation type="journal article" date="2016" name="PLoS ONE">
        <title>Sequence Assembly of Yarrowia lipolytica Strain W29/CLIB89 Shows Transposable Element Diversity.</title>
        <authorList>
            <person name="Magnan C."/>
            <person name="Yu J."/>
            <person name="Chang I."/>
            <person name="Jahn E."/>
            <person name="Kanomata Y."/>
            <person name="Wu J."/>
            <person name="Zeller M."/>
            <person name="Oakes M."/>
            <person name="Baldi P."/>
            <person name="Sandmeyer S."/>
        </authorList>
    </citation>
    <scope>NUCLEOTIDE SEQUENCE [LARGE SCALE GENOMIC DNA]</scope>
    <source>
        <strain evidence="2">CLIB89(W29)</strain>
    </source>
</reference>
<dbReference type="AlphaFoldDB" id="A0A1D8NM06"/>
<sequence>MRQCEYHSLGCKAPEQLSTTLNPRIFVSPSPSSSHALRACINNYQPLTKDLFNPPFYSCWSELYYKLKDDLLLCFYVSM</sequence>
<gene>
    <name evidence="1" type="ORF">YALI1_F07361g</name>
</gene>
<dbReference type="VEuPathDB" id="FungiDB:YALI1_F07361g"/>
<dbReference type="GeneID" id="94583855"/>
<protein>
    <submittedName>
        <fullName evidence="1">Uncharacterized protein</fullName>
    </submittedName>
</protein>
<name>A0A1D8NM06_YARLL</name>